<gene>
    <name evidence="2" type="ORF">ADU74_07360</name>
</gene>
<sequence>MININKFINSYPKSSENILDDLNTPLNKRTGFINGKSPIIPIYFYRFIGLLNDETDYYTNIKNLNKSLAFLKDSYLTFLSTISAKNNPQITNIFQSLWINYKLQDFDYKNTKVLIKIFKENKLLPILNSTLLNSSLEESLNFILELYIKKESSVTMTKLKNFSIKLVLWINEFVPNLFKNFNMSSKSINNIINPKIIYIGNIKKHEVYFLIFLSKLGCDILYMNSPDDGDFSIIDNDEIYSKTLNLNNKTSLDISKINTLIKTNLINTNYENSTAPSFDLEKYINTSIKSSLKTSKNIFKDICSSLNDRTDFLGENSPYIPCYFYRYIGSLENKVEYFNSLFKFNKHLENFNSLYLNFFDDIPIENNLELINKTAHIWTSISKSKTDFKSPSALPWLMDLLITNNVFPDLREPVINSSIIKSFYTTLELYINNETNLNFSKIKNFILKILIWIYKYVPDLYKKFDYLKNTATTTYNPKILYYGNLKKHEAYFLIFLSLMGSDVIYINSKDDTAFQNIDKNNDFSNIINLGNSIDIEPFPKEELITRHETIAFQASSEIEKVLYNTKDGLFKPWQFENYNITPLTLKTTYDELKLLWNEECRIRPGFNIENNTVYIPNLFAKISGVHRDIDIYWNELKNLKSTENTLFIYDIPYTKDSYANYDLYSLDYCLKNGLVDKENLLKHRLYKFAYLKTSLQNVIIDKINLLLKLNIFNTPIDTDFKLKILITILNLDNSILELIQKFDYPFEIPKILIYHNNNNVPSTEDAIILAFLNLMCFDIAIFTPTGYNNIECNISEHFYDIYKLEEVKFNLNIPNLNSIRKFKDRSTSFWSNLFK</sequence>
<organism evidence="2 3">
    <name type="scientific">Clostridium botulinum</name>
    <dbReference type="NCBI Taxonomy" id="1491"/>
    <lineage>
        <taxon>Bacteria</taxon>
        <taxon>Bacillati</taxon>
        <taxon>Bacillota</taxon>
        <taxon>Clostridia</taxon>
        <taxon>Eubacteriales</taxon>
        <taxon>Clostridiaceae</taxon>
        <taxon>Clostridium</taxon>
    </lineage>
</organism>
<dbReference type="EMBL" id="LGVR01000038">
    <property type="protein sequence ID" value="KOA87549.1"/>
    <property type="molecule type" value="Genomic_DNA"/>
</dbReference>
<evidence type="ECO:0000313" key="3">
    <source>
        <dbReference type="Proteomes" id="UP000037540"/>
    </source>
</evidence>
<accession>A0A9Q1UXU1</accession>
<dbReference type="RefSeq" id="WP_013726575.1">
    <property type="nucleotide sequence ID" value="NZ_LGVP01000021.1"/>
</dbReference>
<evidence type="ECO:0000259" key="1">
    <source>
        <dbReference type="Pfam" id="PF14266"/>
    </source>
</evidence>
<dbReference type="Pfam" id="PF14266">
    <property type="entry name" value="YceG_bac"/>
    <property type="match status" value="3"/>
</dbReference>
<comment type="caution">
    <text evidence="2">The sequence shown here is derived from an EMBL/GenBank/DDBJ whole genome shotgun (WGS) entry which is preliminary data.</text>
</comment>
<dbReference type="AlphaFoldDB" id="A0A9Q1UXU1"/>
<proteinExistence type="predicted"/>
<protein>
    <recommendedName>
        <fullName evidence="1">Putative component of 'biosynthetic module' domain-containing protein</fullName>
    </recommendedName>
</protein>
<dbReference type="Proteomes" id="UP000037540">
    <property type="component" value="Unassembled WGS sequence"/>
</dbReference>
<name>A0A9Q1UXU1_CLOBO</name>
<feature type="domain" description="Putative component of 'biosynthetic module'" evidence="1">
    <location>
        <begin position="293"/>
        <end position="563"/>
    </location>
</feature>
<evidence type="ECO:0000313" key="2">
    <source>
        <dbReference type="EMBL" id="KOA87549.1"/>
    </source>
</evidence>
<reference evidence="2 3" key="1">
    <citation type="submission" date="2015-07" db="EMBL/GenBank/DDBJ databases">
        <title>Draft genome sequences of 17 French Clostridium botulinum group III.</title>
        <authorList>
            <person name="Woudstra C."/>
            <person name="Le Marechal C."/>
            <person name="Souillard R."/>
            <person name="Bayon-Auboyer M.-H."/>
            <person name="Dessouter D."/>
            <person name="Fach P."/>
        </authorList>
    </citation>
    <scope>NUCLEOTIDE SEQUENCE [LARGE SCALE GENOMIC DNA]</scope>
    <source>
        <strain evidence="2 3">12LNRI-CD</strain>
    </source>
</reference>
<feature type="domain" description="Putative component of 'biosynthetic module'" evidence="1">
    <location>
        <begin position="13"/>
        <end position="252"/>
    </location>
</feature>
<dbReference type="InterPro" id="IPR025647">
    <property type="entry name" value="YceG_bac"/>
</dbReference>
<feature type="domain" description="Putative component of 'biosynthetic module'" evidence="1">
    <location>
        <begin position="586"/>
        <end position="801"/>
    </location>
</feature>